<reference evidence="1 2" key="1">
    <citation type="submission" date="2019-04" db="EMBL/GenBank/DDBJ databases">
        <title>Streptomyces piniterrae sp. nov., a heliquinomycin-producing actinomycete isolated from rhizosphere soil of Pinus yunnanensis.</title>
        <authorList>
            <person name="Zhuang X."/>
            <person name="Zhao J."/>
        </authorList>
    </citation>
    <scope>NUCLEOTIDE SEQUENCE [LARGE SCALE GENOMIC DNA]</scope>
    <source>
        <strain evidence="2">jys28</strain>
    </source>
</reference>
<accession>A0A4U0NIJ5</accession>
<proteinExistence type="predicted"/>
<dbReference type="OrthoDB" id="581347at2"/>
<keyword evidence="2" id="KW-1185">Reference proteome</keyword>
<sequence length="527" mass="57287">MNAKPPNCIDIAEGESPFPVLTQEVRPGATTGSADGDLGRLAEQTISDVLGWRARGQDVEGFVAALTGSFQLKRVEGHNEAVWTPRGHAVQADLGQVTGGQASLAARARTAVRDALPLLDSLVPLRVDPDVQDAEAFRSLVRHELEELLRELESPIIRPERVDNLLSLLTGLPSVAGSPGCGNGSEYAYTDAKSLPAGSHLAALREQFGLTGDNVNTIEEERIQTSFLTLQDWVLSLHASWKQQRPQIIGQGTTGGFLGTTLVLLSQELAAVSGQVESVWSAFDSVYLNAGERQTIPLKDTSLTLEGLLRWIHEFATHEAKKVIQSGGKDAVEMAVSPVLDQLSRLLLCHILSAYPSGNGRIVVCMDPEGHKPPGFYSARVQMAVLELYQYLRQARDTARTVHRHITVRIANAKPNVLQLGREEQLLLTGSGFLPGLHKVAILEPGGDILEGTPQSCDDSSGQLRVEFDLCKHNREYPLTPGPYELAVYESRPGDSWPPVQVDDWIHVFVEKAAEKQPAKKAANKDA</sequence>
<name>A0A4U0NIJ5_9ACTN</name>
<protein>
    <submittedName>
        <fullName evidence="1">Uncharacterized protein</fullName>
    </submittedName>
</protein>
<dbReference type="RefSeq" id="WP_136740027.1">
    <property type="nucleotide sequence ID" value="NZ_SUMB01000004.1"/>
</dbReference>
<dbReference type="EMBL" id="SUMB01000004">
    <property type="protein sequence ID" value="TJZ54101.1"/>
    <property type="molecule type" value="Genomic_DNA"/>
</dbReference>
<gene>
    <name evidence="1" type="ORF">FCH28_12915</name>
</gene>
<organism evidence="1 2">
    <name type="scientific">Streptomyces piniterrae</name>
    <dbReference type="NCBI Taxonomy" id="2571125"/>
    <lineage>
        <taxon>Bacteria</taxon>
        <taxon>Bacillati</taxon>
        <taxon>Actinomycetota</taxon>
        <taxon>Actinomycetes</taxon>
        <taxon>Kitasatosporales</taxon>
        <taxon>Streptomycetaceae</taxon>
        <taxon>Streptomyces</taxon>
    </lineage>
</organism>
<evidence type="ECO:0000313" key="2">
    <source>
        <dbReference type="Proteomes" id="UP000308697"/>
    </source>
</evidence>
<evidence type="ECO:0000313" key="1">
    <source>
        <dbReference type="EMBL" id="TJZ54101.1"/>
    </source>
</evidence>
<comment type="caution">
    <text evidence="1">The sequence shown here is derived from an EMBL/GenBank/DDBJ whole genome shotgun (WGS) entry which is preliminary data.</text>
</comment>
<dbReference type="Proteomes" id="UP000308697">
    <property type="component" value="Unassembled WGS sequence"/>
</dbReference>
<dbReference type="AlphaFoldDB" id="A0A4U0NIJ5"/>